<organism evidence="4 5">
    <name type="scientific">Tilletia indica</name>
    <dbReference type="NCBI Taxonomy" id="43049"/>
    <lineage>
        <taxon>Eukaryota</taxon>
        <taxon>Fungi</taxon>
        <taxon>Dikarya</taxon>
        <taxon>Basidiomycota</taxon>
        <taxon>Ustilaginomycotina</taxon>
        <taxon>Exobasidiomycetes</taxon>
        <taxon>Tilletiales</taxon>
        <taxon>Tilletiaceae</taxon>
        <taxon>Tilletia</taxon>
    </lineage>
</organism>
<gene>
    <name evidence="4" type="ORF">A4X13_0g8868</name>
</gene>
<protein>
    <recommendedName>
        <fullName evidence="3">Peptidase M16 C-terminal domain-containing protein</fullName>
    </recommendedName>
</protein>
<dbReference type="GO" id="GO:0046872">
    <property type="term" value="F:metal ion binding"/>
    <property type="evidence" value="ECO:0007669"/>
    <property type="project" value="InterPro"/>
</dbReference>
<feature type="non-terminal residue" evidence="4">
    <location>
        <position position="1"/>
    </location>
</feature>
<comment type="caution">
    <text evidence="4">The sequence shown here is derived from an EMBL/GenBank/DDBJ whole genome shotgun (WGS) entry which is preliminary data.</text>
</comment>
<feature type="domain" description="Peptidase M16 C-terminal" evidence="3">
    <location>
        <begin position="6"/>
        <end position="185"/>
    </location>
</feature>
<evidence type="ECO:0000259" key="3">
    <source>
        <dbReference type="Pfam" id="PF05193"/>
    </source>
</evidence>
<dbReference type="InterPro" id="IPR050361">
    <property type="entry name" value="MPP/UQCRC_Complex"/>
</dbReference>
<evidence type="ECO:0000256" key="2">
    <source>
        <dbReference type="ARBA" id="ARBA00007261"/>
    </source>
</evidence>
<dbReference type="InterPro" id="IPR007863">
    <property type="entry name" value="Peptidase_M16_C"/>
</dbReference>
<dbReference type="Pfam" id="PF05193">
    <property type="entry name" value="Peptidase_M16_C"/>
    <property type="match status" value="1"/>
</dbReference>
<dbReference type="Gene3D" id="3.30.830.10">
    <property type="entry name" value="Metalloenzyme, LuxS/M16 peptidase-like"/>
    <property type="match status" value="2"/>
</dbReference>
<dbReference type="PANTHER" id="PTHR11851:SF49">
    <property type="entry name" value="MITOCHONDRIAL-PROCESSING PEPTIDASE SUBUNIT ALPHA"/>
    <property type="match status" value="1"/>
</dbReference>
<dbReference type="SUPFAM" id="SSF63411">
    <property type="entry name" value="LuxS/MPP-like metallohydrolase"/>
    <property type="match status" value="2"/>
</dbReference>
<dbReference type="AlphaFoldDB" id="A0A8T8SD86"/>
<comment type="similarity">
    <text evidence="2">Belongs to the peptidase M16 family.</text>
</comment>
<evidence type="ECO:0000313" key="4">
    <source>
        <dbReference type="EMBL" id="KAE8237217.1"/>
    </source>
</evidence>
<proteinExistence type="inferred from homology"/>
<sequence>AELKPLSRDDLLAFHRDFYGANHGEFALSGDFDPQAVQEQVQRLFGSWNSKAEYARVAQPYRSVESARLHVRAQAPQAGHYLARLHFEFNAQSADNPALHIAEHILGRKPLVSRLSQRLRERENLSYDIRTSIKLATFDNDSWITIQADYPRGQGPRLADIVREEVARLIEHGIDEQELERAKRTILHERRLYFGQDANILSDMARQLYLGTNMISTWSERNQAFAGVTLEQVNDAIRKHLRLEGFVEVLADASGESWQ</sequence>
<dbReference type="Proteomes" id="UP000077521">
    <property type="component" value="Unassembled WGS sequence"/>
</dbReference>
<comment type="function">
    <text evidence="1">Substrate recognition and binding subunit of the essential mitochondrial processing protease (MPP), which cleaves the mitochondrial sequence off newly imported precursors proteins.</text>
</comment>
<evidence type="ECO:0000313" key="5">
    <source>
        <dbReference type="Proteomes" id="UP000077521"/>
    </source>
</evidence>
<dbReference type="InterPro" id="IPR011249">
    <property type="entry name" value="Metalloenz_LuxS/M16"/>
</dbReference>
<accession>A0A8T8SD86</accession>
<evidence type="ECO:0000256" key="1">
    <source>
        <dbReference type="ARBA" id="ARBA00002123"/>
    </source>
</evidence>
<dbReference type="PANTHER" id="PTHR11851">
    <property type="entry name" value="METALLOPROTEASE"/>
    <property type="match status" value="1"/>
</dbReference>
<name>A0A8T8SD86_9BASI</name>
<keyword evidence="5" id="KW-1185">Reference proteome</keyword>
<dbReference type="EMBL" id="LWDF02001883">
    <property type="protein sequence ID" value="KAE8237217.1"/>
    <property type="molecule type" value="Genomic_DNA"/>
</dbReference>
<reference evidence="4" key="1">
    <citation type="submission" date="2016-04" db="EMBL/GenBank/DDBJ databases">
        <authorList>
            <person name="Nguyen H.D."/>
            <person name="Samba Siva P."/>
            <person name="Cullis J."/>
            <person name="Levesque C.A."/>
            <person name="Hambleton S."/>
        </authorList>
    </citation>
    <scope>NUCLEOTIDE SEQUENCE</scope>
    <source>
        <strain evidence="4">DAOMC 236416</strain>
    </source>
</reference>
<reference evidence="4" key="2">
    <citation type="journal article" date="2019" name="IMA Fungus">
        <title>Genome sequencing and comparison of five Tilletia species to identify candidate genes for the detection of regulated species infecting wheat.</title>
        <authorList>
            <person name="Nguyen H.D.T."/>
            <person name="Sultana T."/>
            <person name="Kesanakurti P."/>
            <person name="Hambleton S."/>
        </authorList>
    </citation>
    <scope>NUCLEOTIDE SEQUENCE</scope>
    <source>
        <strain evidence="4">DAOMC 236416</strain>
    </source>
</reference>